<evidence type="ECO:0000313" key="4">
    <source>
        <dbReference type="Proteomes" id="UP000010798"/>
    </source>
</evidence>
<feature type="transmembrane region" description="Helical" evidence="1">
    <location>
        <begin position="252"/>
        <end position="273"/>
    </location>
</feature>
<keyword evidence="3" id="KW-0012">Acyltransferase</keyword>
<organism evidence="3 4">
    <name type="scientific">Singulisphaera acidiphila (strain ATCC BAA-1392 / DSM 18658 / VKM B-2454 / MOB10)</name>
    <dbReference type="NCBI Taxonomy" id="886293"/>
    <lineage>
        <taxon>Bacteria</taxon>
        <taxon>Pseudomonadati</taxon>
        <taxon>Planctomycetota</taxon>
        <taxon>Planctomycetia</taxon>
        <taxon>Isosphaerales</taxon>
        <taxon>Isosphaeraceae</taxon>
        <taxon>Singulisphaera</taxon>
    </lineage>
</organism>
<keyword evidence="1" id="KW-0472">Membrane</keyword>
<dbReference type="InterPro" id="IPR002656">
    <property type="entry name" value="Acyl_transf_3_dom"/>
</dbReference>
<dbReference type="GO" id="GO:0016747">
    <property type="term" value="F:acyltransferase activity, transferring groups other than amino-acyl groups"/>
    <property type="evidence" value="ECO:0007669"/>
    <property type="project" value="InterPro"/>
</dbReference>
<dbReference type="InterPro" id="IPR050879">
    <property type="entry name" value="Acyltransferase_3"/>
</dbReference>
<dbReference type="Proteomes" id="UP000010798">
    <property type="component" value="Chromosome"/>
</dbReference>
<feature type="transmembrane region" description="Helical" evidence="1">
    <location>
        <begin position="187"/>
        <end position="206"/>
    </location>
</feature>
<evidence type="ECO:0000259" key="2">
    <source>
        <dbReference type="Pfam" id="PF01757"/>
    </source>
</evidence>
<name>L0DQV6_SINAD</name>
<dbReference type="GO" id="GO:0009103">
    <property type="term" value="P:lipopolysaccharide biosynthetic process"/>
    <property type="evidence" value="ECO:0007669"/>
    <property type="project" value="TreeGrafter"/>
</dbReference>
<keyword evidence="1" id="KW-0812">Transmembrane</keyword>
<sequence length="368" mass="41696">MSVVSENGSFLTRLPIVPELDALRGIGAIFILSYHLWPSPIFFGWTRADLFFVISGYLITSVVLKYGGQPNFLLKFWIRRALRTWPPYYTLLTILAIYGWGHDRTPNVKGMLTYACFIQNVPGNTYVFVWPFYSNAIQTWSLAVEEQFYWIWPPIIILTGRRFVVPIALLAILQAVIGRILEFEPYFILSRLDGLAFGSILAVTINNHERTRHWTKGMSLFLLSVGMVSFPLLSVIGTNFEKTIVAVPGCGPISILVINSLYFSIVGLTILHTGHPLLGLLRLRLLRYIGKISYGIFLYHLLIAKVVKDSCGFSIIEQHVLTVGLSFVAAIISWEVLERPCVSLKSLYPYEAVGFEFTRCYSPVRNDK</sequence>
<evidence type="ECO:0000256" key="1">
    <source>
        <dbReference type="SAM" id="Phobius"/>
    </source>
</evidence>
<keyword evidence="4" id="KW-1185">Reference proteome</keyword>
<dbReference type="HOGENOM" id="CLU_005679_1_4_0"/>
<feature type="transmembrane region" description="Helical" evidence="1">
    <location>
        <begin position="218"/>
        <end position="240"/>
    </location>
</feature>
<feature type="domain" description="Acyltransferase 3" evidence="2">
    <location>
        <begin position="18"/>
        <end position="334"/>
    </location>
</feature>
<feature type="transmembrane region" description="Helical" evidence="1">
    <location>
        <begin position="86"/>
        <end position="101"/>
    </location>
</feature>
<dbReference type="KEGG" id="saci:Sinac_7324"/>
<dbReference type="PANTHER" id="PTHR23028">
    <property type="entry name" value="ACETYLTRANSFERASE"/>
    <property type="match status" value="1"/>
</dbReference>
<feature type="transmembrane region" description="Helical" evidence="1">
    <location>
        <begin position="49"/>
        <end position="66"/>
    </location>
</feature>
<reference evidence="3 4" key="1">
    <citation type="submission" date="2012-02" db="EMBL/GenBank/DDBJ databases">
        <title>Complete sequence of chromosome of Singulisphaera acidiphila DSM 18658.</title>
        <authorList>
            <consortium name="US DOE Joint Genome Institute (JGI-PGF)"/>
            <person name="Lucas S."/>
            <person name="Copeland A."/>
            <person name="Lapidus A."/>
            <person name="Glavina del Rio T."/>
            <person name="Dalin E."/>
            <person name="Tice H."/>
            <person name="Bruce D."/>
            <person name="Goodwin L."/>
            <person name="Pitluck S."/>
            <person name="Peters L."/>
            <person name="Ovchinnikova G."/>
            <person name="Chertkov O."/>
            <person name="Kyrpides N."/>
            <person name="Mavromatis K."/>
            <person name="Ivanova N."/>
            <person name="Brettin T."/>
            <person name="Detter J.C."/>
            <person name="Han C."/>
            <person name="Larimer F."/>
            <person name="Land M."/>
            <person name="Hauser L."/>
            <person name="Markowitz V."/>
            <person name="Cheng J.-F."/>
            <person name="Hugenholtz P."/>
            <person name="Woyke T."/>
            <person name="Wu D."/>
            <person name="Tindall B."/>
            <person name="Pomrenke H."/>
            <person name="Brambilla E."/>
            <person name="Klenk H.-P."/>
            <person name="Eisen J.A."/>
        </authorList>
    </citation>
    <scope>NUCLEOTIDE SEQUENCE [LARGE SCALE GENOMIC DNA]</scope>
    <source>
        <strain evidence="4">ATCC BAA-1392 / DSM 18658 / VKM B-2454 / MOB10</strain>
    </source>
</reference>
<evidence type="ECO:0000313" key="3">
    <source>
        <dbReference type="EMBL" id="AGA31365.1"/>
    </source>
</evidence>
<dbReference type="AlphaFoldDB" id="L0DQV6"/>
<protein>
    <submittedName>
        <fullName evidence="3">Putative acyltransferase</fullName>
    </submittedName>
</protein>
<feature type="transmembrane region" description="Helical" evidence="1">
    <location>
        <begin position="285"/>
        <end position="307"/>
    </location>
</feature>
<dbReference type="PANTHER" id="PTHR23028:SF53">
    <property type="entry name" value="ACYL_TRANSF_3 DOMAIN-CONTAINING PROTEIN"/>
    <property type="match status" value="1"/>
</dbReference>
<keyword evidence="1" id="KW-1133">Transmembrane helix</keyword>
<dbReference type="Pfam" id="PF01757">
    <property type="entry name" value="Acyl_transf_3"/>
    <property type="match status" value="1"/>
</dbReference>
<gene>
    <name evidence="3" type="ordered locus">Sinac_7324</name>
</gene>
<feature type="transmembrane region" description="Helical" evidence="1">
    <location>
        <begin position="319"/>
        <end position="337"/>
    </location>
</feature>
<keyword evidence="3" id="KW-0808">Transferase</keyword>
<dbReference type="EMBL" id="CP003364">
    <property type="protein sequence ID" value="AGA31365.1"/>
    <property type="molecule type" value="Genomic_DNA"/>
</dbReference>
<dbReference type="GO" id="GO:0016020">
    <property type="term" value="C:membrane"/>
    <property type="evidence" value="ECO:0007669"/>
    <property type="project" value="TreeGrafter"/>
</dbReference>
<feature type="transmembrane region" description="Helical" evidence="1">
    <location>
        <begin position="163"/>
        <end position="181"/>
    </location>
</feature>
<accession>L0DQV6</accession>
<dbReference type="eggNOG" id="COG1835">
    <property type="taxonomic scope" value="Bacteria"/>
</dbReference>
<proteinExistence type="predicted"/>